<dbReference type="InterPro" id="IPR029044">
    <property type="entry name" value="Nucleotide-diphossugar_trans"/>
</dbReference>
<dbReference type="PANTHER" id="PTHR19136">
    <property type="entry name" value="MOLYBDENUM COFACTOR GUANYLYLTRANSFERASE"/>
    <property type="match status" value="1"/>
</dbReference>
<keyword evidence="3" id="KW-0479">Metal-binding</keyword>
<keyword evidence="6" id="KW-0342">GTP-binding</keyword>
<dbReference type="CDD" id="cd02503">
    <property type="entry name" value="MobA"/>
    <property type="match status" value="1"/>
</dbReference>
<dbReference type="Pfam" id="PF12804">
    <property type="entry name" value="NTP_transf_3"/>
    <property type="match status" value="1"/>
</dbReference>
<dbReference type="PANTHER" id="PTHR19136:SF81">
    <property type="entry name" value="MOLYBDENUM COFACTOR GUANYLYLTRANSFERASE"/>
    <property type="match status" value="1"/>
</dbReference>
<evidence type="ECO:0000259" key="8">
    <source>
        <dbReference type="Pfam" id="PF12804"/>
    </source>
</evidence>
<evidence type="ECO:0000256" key="7">
    <source>
        <dbReference type="ARBA" id="ARBA00023150"/>
    </source>
</evidence>
<keyword evidence="7" id="KW-0501">Molybdenum cofactor biosynthesis</keyword>
<gene>
    <name evidence="9" type="ORF">MNB_SM-7-1355</name>
</gene>
<organism evidence="9">
    <name type="scientific">hydrothermal vent metagenome</name>
    <dbReference type="NCBI Taxonomy" id="652676"/>
    <lineage>
        <taxon>unclassified sequences</taxon>
        <taxon>metagenomes</taxon>
        <taxon>ecological metagenomes</taxon>
    </lineage>
</organism>
<keyword evidence="5" id="KW-0460">Magnesium</keyword>
<reference evidence="9" key="1">
    <citation type="submission" date="2016-10" db="EMBL/GenBank/DDBJ databases">
        <authorList>
            <person name="de Groot N.N."/>
        </authorList>
    </citation>
    <scope>NUCLEOTIDE SEQUENCE</scope>
</reference>
<evidence type="ECO:0000256" key="1">
    <source>
        <dbReference type="ARBA" id="ARBA00022490"/>
    </source>
</evidence>
<accession>A0A1W1BYA0</accession>
<evidence type="ECO:0000256" key="4">
    <source>
        <dbReference type="ARBA" id="ARBA00022741"/>
    </source>
</evidence>
<dbReference type="SUPFAM" id="SSF53448">
    <property type="entry name" value="Nucleotide-diphospho-sugar transferases"/>
    <property type="match status" value="1"/>
</dbReference>
<dbReference type="InterPro" id="IPR013482">
    <property type="entry name" value="Molybde_CF_guanTrfase"/>
</dbReference>
<protein>
    <submittedName>
        <fullName evidence="9">Molybdopterin-guanine dinucleotide biosynthesis protein MobA</fullName>
    </submittedName>
</protein>
<proteinExistence type="predicted"/>
<evidence type="ECO:0000256" key="5">
    <source>
        <dbReference type="ARBA" id="ARBA00022842"/>
    </source>
</evidence>
<keyword evidence="4" id="KW-0547">Nucleotide-binding</keyword>
<dbReference type="GO" id="GO:0046872">
    <property type="term" value="F:metal ion binding"/>
    <property type="evidence" value="ECO:0007669"/>
    <property type="project" value="UniProtKB-KW"/>
</dbReference>
<evidence type="ECO:0000256" key="2">
    <source>
        <dbReference type="ARBA" id="ARBA00022679"/>
    </source>
</evidence>
<feature type="domain" description="MobA-like NTP transferase" evidence="8">
    <location>
        <begin position="1"/>
        <end position="143"/>
    </location>
</feature>
<keyword evidence="1" id="KW-0963">Cytoplasm</keyword>
<dbReference type="Gene3D" id="3.90.550.10">
    <property type="entry name" value="Spore Coat Polysaccharide Biosynthesis Protein SpsA, Chain A"/>
    <property type="match status" value="1"/>
</dbReference>
<evidence type="ECO:0000256" key="6">
    <source>
        <dbReference type="ARBA" id="ARBA00023134"/>
    </source>
</evidence>
<dbReference type="EMBL" id="FPHB01000042">
    <property type="protein sequence ID" value="SFV58519.1"/>
    <property type="molecule type" value="Genomic_DNA"/>
</dbReference>
<dbReference type="InterPro" id="IPR025877">
    <property type="entry name" value="MobA-like_NTP_Trfase"/>
</dbReference>
<evidence type="ECO:0000313" key="9">
    <source>
        <dbReference type="EMBL" id="SFV58519.1"/>
    </source>
</evidence>
<dbReference type="GO" id="GO:0016779">
    <property type="term" value="F:nucleotidyltransferase activity"/>
    <property type="evidence" value="ECO:0007669"/>
    <property type="project" value="TreeGrafter"/>
</dbReference>
<dbReference type="AlphaFoldDB" id="A0A1W1BYA0"/>
<dbReference type="GO" id="GO:1902758">
    <property type="term" value="P:bis(molybdopterin guanine dinucleotide)molybdenum biosynthetic process"/>
    <property type="evidence" value="ECO:0007669"/>
    <property type="project" value="TreeGrafter"/>
</dbReference>
<keyword evidence="2" id="KW-0808">Transferase</keyword>
<sequence length="189" mass="21214">MGEDKALLPFGGYDTLSEYQYTRLQKIFSKVYISTKDPNKFPFKADFIVDKSDVFAPTAGFVSIYGALDVERFFVLGVDMPFVDEGIIATLIEADKAESDATLALSHNGVEALCGIYHRSLQSSFKAMLIKGEHKLRKLLDEVDATLVSFSQKELFFNLNKPHEYQKAKEVYAIINKKRVEHGKSNTSG</sequence>
<name>A0A1W1BYA0_9ZZZZ</name>
<dbReference type="GO" id="GO:0005525">
    <property type="term" value="F:GTP binding"/>
    <property type="evidence" value="ECO:0007669"/>
    <property type="project" value="UniProtKB-KW"/>
</dbReference>
<evidence type="ECO:0000256" key="3">
    <source>
        <dbReference type="ARBA" id="ARBA00022723"/>
    </source>
</evidence>